<reference evidence="2" key="2">
    <citation type="submission" date="2021-05" db="EMBL/GenBank/DDBJ databases">
        <authorList>
            <person name="Pain A."/>
        </authorList>
    </citation>
    <scope>NUCLEOTIDE SEQUENCE</scope>
    <source>
        <strain evidence="2">1802A</strain>
    </source>
</reference>
<gene>
    <name evidence="2" type="ORF">X943_001159</name>
</gene>
<keyword evidence="3" id="KW-1185">Reference proteome</keyword>
<protein>
    <submittedName>
        <fullName evidence="2">Uncharacterized protein</fullName>
    </submittedName>
</protein>
<sequence>MGKAQSMVIFSVWGLVAFLQPTTAFSNVARRQGTKSISTHNEECYSNSADHSTPKLISDPDRYMTQVFGNLLKDEGIDSLITAPLKFFYSRKKDVSEDGELNDKDLQKTVAECVLTHKENSEVLSKTIYLSLRDAEEYGKRLELAKHQKTEEPSIGGIKLGLNDTIKDSVELKCKSVVIEDETKKCNACLYVEVLIPSKHVRYGHVGSASILECLNGYDNGLNPNSADRSYFINSRERYHPVCIL</sequence>
<accession>A0AAD9GAB3</accession>
<feature type="signal peptide" evidence="1">
    <location>
        <begin position="1"/>
        <end position="24"/>
    </location>
</feature>
<dbReference type="Proteomes" id="UP001195914">
    <property type="component" value="Unassembled WGS sequence"/>
</dbReference>
<reference evidence="2" key="1">
    <citation type="journal article" date="2014" name="Nucleic Acids Res.">
        <title>The evolutionary dynamics of variant antigen genes in Babesia reveal a history of genomic innovation underlying host-parasite interaction.</title>
        <authorList>
            <person name="Jackson A.P."/>
            <person name="Otto T.D."/>
            <person name="Darby A."/>
            <person name="Ramaprasad A."/>
            <person name="Xia D."/>
            <person name="Echaide I.E."/>
            <person name="Farber M."/>
            <person name="Gahlot S."/>
            <person name="Gamble J."/>
            <person name="Gupta D."/>
            <person name="Gupta Y."/>
            <person name="Jackson L."/>
            <person name="Malandrin L."/>
            <person name="Malas T.B."/>
            <person name="Moussa E."/>
            <person name="Nair M."/>
            <person name="Reid A.J."/>
            <person name="Sanders M."/>
            <person name="Sharma J."/>
            <person name="Tracey A."/>
            <person name="Quail M.A."/>
            <person name="Weir W."/>
            <person name="Wastling J.M."/>
            <person name="Hall N."/>
            <person name="Willadsen P."/>
            <person name="Lingelbach K."/>
            <person name="Shiels B."/>
            <person name="Tait A."/>
            <person name="Berriman M."/>
            <person name="Allred D.R."/>
            <person name="Pain A."/>
        </authorList>
    </citation>
    <scope>NUCLEOTIDE SEQUENCE</scope>
    <source>
        <strain evidence="2">1802A</strain>
    </source>
</reference>
<evidence type="ECO:0000313" key="2">
    <source>
        <dbReference type="EMBL" id="KAK1934768.1"/>
    </source>
</evidence>
<dbReference type="AlphaFoldDB" id="A0AAD9GAB3"/>
<organism evidence="2 3">
    <name type="scientific">Babesia divergens</name>
    <dbReference type="NCBI Taxonomy" id="32595"/>
    <lineage>
        <taxon>Eukaryota</taxon>
        <taxon>Sar</taxon>
        <taxon>Alveolata</taxon>
        <taxon>Apicomplexa</taxon>
        <taxon>Aconoidasida</taxon>
        <taxon>Piroplasmida</taxon>
        <taxon>Babesiidae</taxon>
        <taxon>Babesia</taxon>
    </lineage>
</organism>
<comment type="caution">
    <text evidence="2">The sequence shown here is derived from an EMBL/GenBank/DDBJ whole genome shotgun (WGS) entry which is preliminary data.</text>
</comment>
<evidence type="ECO:0000313" key="3">
    <source>
        <dbReference type="Proteomes" id="UP001195914"/>
    </source>
</evidence>
<feature type="chain" id="PRO_5041928937" evidence="1">
    <location>
        <begin position="25"/>
        <end position="245"/>
    </location>
</feature>
<evidence type="ECO:0000256" key="1">
    <source>
        <dbReference type="SAM" id="SignalP"/>
    </source>
</evidence>
<proteinExistence type="predicted"/>
<dbReference type="EMBL" id="JAHBMH010000062">
    <property type="protein sequence ID" value="KAK1934768.1"/>
    <property type="molecule type" value="Genomic_DNA"/>
</dbReference>
<keyword evidence="1" id="KW-0732">Signal</keyword>
<name>A0AAD9GAB3_BABDI</name>